<proteinExistence type="predicted"/>
<dbReference type="Proteomes" id="UP000657592">
    <property type="component" value="Unassembled WGS sequence"/>
</dbReference>
<feature type="region of interest" description="Disordered" evidence="1">
    <location>
        <begin position="58"/>
        <end position="81"/>
    </location>
</feature>
<sequence>MTPSSSSERTTASAPVITGVDADDEEERAGGRGRAVAGSDGMGVLPWNRIEDLREDADQPVVAPSAAERTSREYFARTPRV</sequence>
<accession>A0A917ICC1</accession>
<reference evidence="2" key="1">
    <citation type="journal article" date="2014" name="Int. J. Syst. Evol. Microbiol.">
        <title>Complete genome sequence of Corynebacterium casei LMG S-19264T (=DSM 44701T), isolated from a smear-ripened cheese.</title>
        <authorList>
            <consortium name="US DOE Joint Genome Institute (JGI-PGF)"/>
            <person name="Walter F."/>
            <person name="Albersmeier A."/>
            <person name="Kalinowski J."/>
            <person name="Ruckert C."/>
        </authorList>
    </citation>
    <scope>NUCLEOTIDE SEQUENCE</scope>
    <source>
        <strain evidence="2">CGMCC 1.15794</strain>
    </source>
</reference>
<reference evidence="2" key="2">
    <citation type="submission" date="2020-09" db="EMBL/GenBank/DDBJ databases">
        <authorList>
            <person name="Sun Q."/>
            <person name="Zhou Y."/>
        </authorList>
    </citation>
    <scope>NUCLEOTIDE SEQUENCE</scope>
    <source>
        <strain evidence="2">CGMCC 1.15794</strain>
    </source>
</reference>
<name>A0A917ICC1_9MICO</name>
<feature type="region of interest" description="Disordered" evidence="1">
    <location>
        <begin position="1"/>
        <end position="42"/>
    </location>
</feature>
<evidence type="ECO:0000313" key="2">
    <source>
        <dbReference type="EMBL" id="GGH34418.1"/>
    </source>
</evidence>
<feature type="compositionally biased region" description="Polar residues" evidence="1">
    <location>
        <begin position="1"/>
        <end position="13"/>
    </location>
</feature>
<dbReference type="EMBL" id="BMJY01000001">
    <property type="protein sequence ID" value="GGH34418.1"/>
    <property type="molecule type" value="Genomic_DNA"/>
</dbReference>
<keyword evidence="3" id="KW-1185">Reference proteome</keyword>
<organism evidence="2 3">
    <name type="scientific">Microbacterium album</name>
    <dbReference type="NCBI Taxonomy" id="2053191"/>
    <lineage>
        <taxon>Bacteria</taxon>
        <taxon>Bacillati</taxon>
        <taxon>Actinomycetota</taxon>
        <taxon>Actinomycetes</taxon>
        <taxon>Micrococcales</taxon>
        <taxon>Microbacteriaceae</taxon>
        <taxon>Microbacterium</taxon>
    </lineage>
</organism>
<protein>
    <submittedName>
        <fullName evidence="2">Uncharacterized protein</fullName>
    </submittedName>
</protein>
<evidence type="ECO:0000313" key="3">
    <source>
        <dbReference type="Proteomes" id="UP000657592"/>
    </source>
</evidence>
<comment type="caution">
    <text evidence="2">The sequence shown here is derived from an EMBL/GenBank/DDBJ whole genome shotgun (WGS) entry which is preliminary data.</text>
</comment>
<evidence type="ECO:0000256" key="1">
    <source>
        <dbReference type="SAM" id="MobiDB-lite"/>
    </source>
</evidence>
<dbReference type="AlphaFoldDB" id="A0A917ICC1"/>
<gene>
    <name evidence="2" type="ORF">GCM10010921_02100</name>
</gene>